<dbReference type="SUPFAM" id="SSF56014">
    <property type="entry name" value="Nitrite and sulphite reductase 4Fe-4S domain-like"/>
    <property type="match status" value="2"/>
</dbReference>
<dbReference type="InterPro" id="IPR051329">
    <property type="entry name" value="NIR_SIR_4Fe-4S"/>
</dbReference>
<dbReference type="GO" id="GO:0050311">
    <property type="term" value="F:sulfite reductase (ferredoxin) activity"/>
    <property type="evidence" value="ECO:0007669"/>
    <property type="project" value="UniProtKB-EC"/>
</dbReference>
<dbReference type="Gene3D" id="3.30.413.10">
    <property type="entry name" value="Sulfite Reductase Hemoprotein, domain 1"/>
    <property type="match status" value="2"/>
</dbReference>
<dbReference type="InterPro" id="IPR005117">
    <property type="entry name" value="NiRdtase/SiRdtase_haem-b_fer"/>
</dbReference>
<dbReference type="EC" id="1.8.7.1" evidence="9"/>
<accession>A0ABT9JG38</accession>
<keyword evidence="1" id="KW-0004">4Fe-4S</keyword>
<keyword evidence="5" id="KW-0408">Iron</keyword>
<keyword evidence="4 9" id="KW-0560">Oxidoreductase</keyword>
<evidence type="ECO:0000256" key="3">
    <source>
        <dbReference type="ARBA" id="ARBA00022723"/>
    </source>
</evidence>
<keyword evidence="6" id="KW-0411">Iron-sulfur</keyword>
<evidence type="ECO:0000313" key="10">
    <source>
        <dbReference type="Proteomes" id="UP001224997"/>
    </source>
</evidence>
<organism evidence="9 10">
    <name type="scientific">Paracoccus spongiarum</name>
    <dbReference type="NCBI Taxonomy" id="3064387"/>
    <lineage>
        <taxon>Bacteria</taxon>
        <taxon>Pseudomonadati</taxon>
        <taxon>Pseudomonadota</taxon>
        <taxon>Alphaproteobacteria</taxon>
        <taxon>Rhodobacterales</taxon>
        <taxon>Paracoccaceae</taxon>
        <taxon>Paracoccus</taxon>
    </lineage>
</organism>
<proteinExistence type="predicted"/>
<evidence type="ECO:0000256" key="5">
    <source>
        <dbReference type="ARBA" id="ARBA00023004"/>
    </source>
</evidence>
<dbReference type="Pfam" id="PF03460">
    <property type="entry name" value="NIR_SIR_ferr"/>
    <property type="match status" value="2"/>
</dbReference>
<feature type="domain" description="Nitrite/Sulfite reductase ferredoxin-like" evidence="8">
    <location>
        <begin position="342"/>
        <end position="394"/>
    </location>
</feature>
<feature type="domain" description="Nitrite/sulphite reductase 4Fe-4S" evidence="7">
    <location>
        <begin position="409"/>
        <end position="545"/>
    </location>
</feature>
<comment type="caution">
    <text evidence="9">The sequence shown here is derived from an EMBL/GenBank/DDBJ whole genome shotgun (WGS) entry which is preliminary data.</text>
</comment>
<keyword evidence="2" id="KW-0349">Heme</keyword>
<dbReference type="InterPro" id="IPR045854">
    <property type="entry name" value="NO2/SO3_Rdtase_4Fe4S_sf"/>
</dbReference>
<keyword evidence="10" id="KW-1185">Reference proteome</keyword>
<protein>
    <submittedName>
        <fullName evidence="9">Nitrite/sulfite reductase</fullName>
        <ecNumber evidence="9">1.8.7.1</ecNumber>
    </submittedName>
</protein>
<dbReference type="Proteomes" id="UP001224997">
    <property type="component" value="Unassembled WGS sequence"/>
</dbReference>
<name>A0ABT9JG38_9RHOB</name>
<evidence type="ECO:0000256" key="6">
    <source>
        <dbReference type="ARBA" id="ARBA00023014"/>
    </source>
</evidence>
<evidence type="ECO:0000256" key="4">
    <source>
        <dbReference type="ARBA" id="ARBA00023002"/>
    </source>
</evidence>
<feature type="domain" description="Nitrite/Sulfite reductase ferredoxin-like" evidence="8">
    <location>
        <begin position="52"/>
        <end position="110"/>
    </location>
</feature>
<evidence type="ECO:0000256" key="2">
    <source>
        <dbReference type="ARBA" id="ARBA00022617"/>
    </source>
</evidence>
<evidence type="ECO:0000259" key="8">
    <source>
        <dbReference type="Pfam" id="PF03460"/>
    </source>
</evidence>
<dbReference type="Gene3D" id="3.90.480.10">
    <property type="entry name" value="Sulfite Reductase Hemoprotein,Domain 2"/>
    <property type="match status" value="1"/>
</dbReference>
<dbReference type="Pfam" id="PF01077">
    <property type="entry name" value="NIR_SIR"/>
    <property type="match status" value="2"/>
</dbReference>
<evidence type="ECO:0000259" key="7">
    <source>
        <dbReference type="Pfam" id="PF01077"/>
    </source>
</evidence>
<dbReference type="InterPro" id="IPR006067">
    <property type="entry name" value="NO2/SO3_Rdtase_4Fe4S_dom"/>
</dbReference>
<dbReference type="PANTHER" id="PTHR32439:SF9">
    <property type="entry name" value="BLR3264 PROTEIN"/>
    <property type="match status" value="1"/>
</dbReference>
<dbReference type="SUPFAM" id="SSF55124">
    <property type="entry name" value="Nitrite/Sulfite reductase N-terminal domain-like"/>
    <property type="match status" value="2"/>
</dbReference>
<evidence type="ECO:0000313" key="9">
    <source>
        <dbReference type="EMBL" id="MDP5308026.1"/>
    </source>
</evidence>
<keyword evidence="3" id="KW-0479">Metal-binding</keyword>
<sequence length="552" mass="61108">MFDVRPVETDYVRHRAAQFRAQVARRLDGSLTEDEFRPLRLMNGVYLQLHAYMLRVAIPYGTISPDQMRMLAHLAQHYDKGYGHWTTRQNIQFNWPKLVDIPDMLDLLASVGMHAIQTSGNTIRNVTTDAFAGAAADEFADPRPYAELLRSWSTDHAEFQFLPRKFKIAITGAARDRALVAAHDIGLRLIQRDGATGFEVWVGGGLGRTPMLGQVIRDFLPEEDLLPYIEAIIATYNLSGRRDNKYKARIKITVAERGLDVFKAETEEEFLRRRRDFHGADRDALAVFARRFTPPAFRNAPATGYEAERQANPAFRSWTDTNLHPHRVDGYSSVIVTFKAAGATPGDASAGQMRLLADLAETYGHGDLRISHDQNVVLPHVHKSDLPALYLALRGAGLATANAGLTSDIIACPGMDYCTLATARSIPIAQEIADHFRAVGLEEEIGKLNIRISGCINACGHHHLGHIGILGLDRAGVENYQITLGGDGYDIPAIGQRAGAGFPAEEVVPAIDRLLRAYLELREDASERFIDAYRRLGPAPFKAALYPEVAHA</sequence>
<dbReference type="PANTHER" id="PTHR32439">
    <property type="entry name" value="FERREDOXIN--NITRITE REDUCTASE, CHLOROPLASTIC"/>
    <property type="match status" value="1"/>
</dbReference>
<dbReference type="RefSeq" id="WP_305963867.1">
    <property type="nucleotide sequence ID" value="NZ_JAVAMQ010000011.1"/>
</dbReference>
<evidence type="ECO:0000256" key="1">
    <source>
        <dbReference type="ARBA" id="ARBA00022485"/>
    </source>
</evidence>
<gene>
    <name evidence="9" type="ORF">Q5Y72_13105</name>
</gene>
<dbReference type="InterPro" id="IPR036136">
    <property type="entry name" value="Nit/Sulf_reduc_fer-like_dom_sf"/>
</dbReference>
<dbReference type="EMBL" id="JAVAMQ010000011">
    <property type="protein sequence ID" value="MDP5308026.1"/>
    <property type="molecule type" value="Genomic_DNA"/>
</dbReference>
<reference evidence="9 10" key="1">
    <citation type="submission" date="2023-08" db="EMBL/GenBank/DDBJ databases">
        <authorList>
            <person name="Park J.-S."/>
        </authorList>
    </citation>
    <scope>NUCLEOTIDE SEQUENCE [LARGE SCALE GENOMIC DNA]</scope>
    <source>
        <strain evidence="9 10">2205BS29-5</strain>
    </source>
</reference>
<feature type="domain" description="Nitrite/sulphite reductase 4Fe-4S" evidence="7">
    <location>
        <begin position="119"/>
        <end position="270"/>
    </location>
</feature>